<name>A0ABT1R479_9HYPH</name>
<gene>
    <name evidence="1" type="ORF">GB927_007675</name>
</gene>
<dbReference type="Proteomes" id="UP000996601">
    <property type="component" value="Unassembled WGS sequence"/>
</dbReference>
<reference evidence="1" key="1">
    <citation type="submission" date="2021-07" db="EMBL/GenBank/DDBJ databases">
        <title>Shinella sp. nov., a novel member of the genus Shinella from water.</title>
        <authorList>
            <person name="Deng Y."/>
        </authorList>
    </citation>
    <scope>NUCLEOTIDE SEQUENCE</scope>
    <source>
        <strain evidence="1">CPCC 100929</strain>
    </source>
</reference>
<organism evidence="1 2">
    <name type="scientific">Shinella lacus</name>
    <dbReference type="NCBI Taxonomy" id="2654216"/>
    <lineage>
        <taxon>Bacteria</taxon>
        <taxon>Pseudomonadati</taxon>
        <taxon>Pseudomonadota</taxon>
        <taxon>Alphaproteobacteria</taxon>
        <taxon>Hyphomicrobiales</taxon>
        <taxon>Rhizobiaceae</taxon>
        <taxon>Shinella</taxon>
    </lineage>
</organism>
<evidence type="ECO:0000313" key="1">
    <source>
        <dbReference type="EMBL" id="MCQ4629906.1"/>
    </source>
</evidence>
<accession>A0ABT1R479</accession>
<dbReference type="RefSeq" id="WP_256116076.1">
    <property type="nucleotide sequence ID" value="NZ_WHSB02000002.1"/>
</dbReference>
<comment type="caution">
    <text evidence="1">The sequence shown here is derived from an EMBL/GenBank/DDBJ whole genome shotgun (WGS) entry which is preliminary data.</text>
</comment>
<sequence>MDLPDKLSRKGIFQPDEVKVIAEVVGHLATDRLEAREREDLALFVLRVYQENPVDGESLLDRCQIALGH</sequence>
<protein>
    <submittedName>
        <fullName evidence="1">Uncharacterized protein</fullName>
    </submittedName>
</protein>
<keyword evidence="2" id="KW-1185">Reference proteome</keyword>
<proteinExistence type="predicted"/>
<evidence type="ECO:0000313" key="2">
    <source>
        <dbReference type="Proteomes" id="UP000996601"/>
    </source>
</evidence>
<dbReference type="EMBL" id="WHSB02000002">
    <property type="protein sequence ID" value="MCQ4629906.1"/>
    <property type="molecule type" value="Genomic_DNA"/>
</dbReference>